<evidence type="ECO:0000313" key="5">
    <source>
        <dbReference type="Proteomes" id="UP000659654"/>
    </source>
</evidence>
<keyword evidence="5" id="KW-1185">Reference proteome</keyword>
<dbReference type="Proteomes" id="UP000659654">
    <property type="component" value="Unassembled WGS sequence"/>
</dbReference>
<sequence length="112" mass="11869">MLYVVGYVLGMGLMASAALLNCQRKAKPVERLTGNAQNKGYKPGHLPEFADPEEKTTDTFYGIKSALAFPPKNPDGTPIVAEPIKANSAAVDSKHLKSISPALVPVPNPPAK</sequence>
<dbReference type="OrthoDB" id="5875384at2759"/>
<gene>
    <name evidence="2" type="ORF">BXYJ_LOCUS13263</name>
</gene>
<protein>
    <submittedName>
        <fullName evidence="2">(pine wood nematode) hypothetical protein</fullName>
    </submittedName>
</protein>
<dbReference type="Proteomes" id="UP000095284">
    <property type="component" value="Unplaced"/>
</dbReference>
<evidence type="ECO:0000313" key="3">
    <source>
        <dbReference type="EMBL" id="CAG9126771.1"/>
    </source>
</evidence>
<accession>A0A1I7SAU1</accession>
<organism evidence="4 6">
    <name type="scientific">Bursaphelenchus xylophilus</name>
    <name type="common">Pinewood nematode worm</name>
    <name type="synonym">Aphelenchoides xylophilus</name>
    <dbReference type="NCBI Taxonomy" id="6326"/>
    <lineage>
        <taxon>Eukaryota</taxon>
        <taxon>Metazoa</taxon>
        <taxon>Ecdysozoa</taxon>
        <taxon>Nematoda</taxon>
        <taxon>Chromadorea</taxon>
        <taxon>Rhabditida</taxon>
        <taxon>Tylenchina</taxon>
        <taxon>Tylenchomorpha</taxon>
        <taxon>Aphelenchoidea</taxon>
        <taxon>Aphelenchoididae</taxon>
        <taxon>Bursaphelenchus</taxon>
    </lineage>
</organism>
<dbReference type="Proteomes" id="UP000582659">
    <property type="component" value="Unassembled WGS sequence"/>
</dbReference>
<dbReference type="EMBL" id="CAJFDI010000005">
    <property type="protein sequence ID" value="CAD5233172.1"/>
    <property type="molecule type" value="Genomic_DNA"/>
</dbReference>
<dbReference type="AlphaFoldDB" id="A0A1I7SAU1"/>
<name>A0A1I7SAU1_BURXY</name>
<dbReference type="EMBL" id="CAJFCV020000005">
    <property type="protein sequence ID" value="CAG9126771.1"/>
    <property type="molecule type" value="Genomic_DNA"/>
</dbReference>
<dbReference type="WBParaSite" id="BXY_1013800.1">
    <property type="protein sequence ID" value="BXY_1013800.1"/>
    <property type="gene ID" value="BXY_1013800"/>
</dbReference>
<feature type="signal peptide" evidence="1">
    <location>
        <begin position="1"/>
        <end position="17"/>
    </location>
</feature>
<reference evidence="3" key="2">
    <citation type="submission" date="2020-08" db="EMBL/GenBank/DDBJ databases">
        <authorList>
            <person name="Kikuchi T."/>
        </authorList>
    </citation>
    <scope>NUCLEOTIDE SEQUENCE</scope>
    <source>
        <strain evidence="2">Ka4C1</strain>
    </source>
</reference>
<evidence type="ECO:0000313" key="4">
    <source>
        <dbReference type="Proteomes" id="UP000095284"/>
    </source>
</evidence>
<evidence type="ECO:0000313" key="6">
    <source>
        <dbReference type="WBParaSite" id="BXY_1013800.1"/>
    </source>
</evidence>
<evidence type="ECO:0000313" key="2">
    <source>
        <dbReference type="EMBL" id="CAD5233172.1"/>
    </source>
</evidence>
<proteinExistence type="predicted"/>
<feature type="chain" id="PRO_5036022133" evidence="1">
    <location>
        <begin position="18"/>
        <end position="112"/>
    </location>
</feature>
<evidence type="ECO:0000256" key="1">
    <source>
        <dbReference type="SAM" id="SignalP"/>
    </source>
</evidence>
<keyword evidence="1" id="KW-0732">Signal</keyword>
<reference evidence="6" key="1">
    <citation type="submission" date="2016-11" db="UniProtKB">
        <authorList>
            <consortium name="WormBaseParasite"/>
        </authorList>
    </citation>
    <scope>IDENTIFICATION</scope>
</reference>